<sequence>MTKRMIAVVGAAVLALAGAPSQARTVEDPTGAMLPLVTSAATVSYIQSAGQIDLFEIAAAKLALQRSKRADVQAFAVEVARAHQDAAARLQGELIGLEPTISLPAQLDAEHQAGLAALERAGEADFDRLYIEGQVAAQHRALKLHQAYVDGGDDSQIKTVARGAAAMAASHLEAAKTLSGRG</sequence>
<keyword evidence="1" id="KW-0732">Signal</keyword>
<evidence type="ECO:0000259" key="2">
    <source>
        <dbReference type="Pfam" id="PF13628"/>
    </source>
</evidence>
<evidence type="ECO:0000313" key="3">
    <source>
        <dbReference type="EMBL" id="RJF88418.1"/>
    </source>
</evidence>
<reference evidence="3 4" key="1">
    <citation type="submission" date="2018-09" db="EMBL/GenBank/DDBJ databases">
        <authorList>
            <person name="Zhu H."/>
        </authorList>
    </citation>
    <scope>NUCLEOTIDE SEQUENCE [LARGE SCALE GENOMIC DNA]</scope>
    <source>
        <strain evidence="3 4">K1W22B-8</strain>
    </source>
</reference>
<dbReference type="Pfam" id="PF13628">
    <property type="entry name" value="DUF4142"/>
    <property type="match status" value="1"/>
</dbReference>
<keyword evidence="4" id="KW-1185">Reference proteome</keyword>
<dbReference type="OrthoDB" id="9101320at2"/>
<evidence type="ECO:0000313" key="4">
    <source>
        <dbReference type="Proteomes" id="UP000284605"/>
    </source>
</evidence>
<evidence type="ECO:0000256" key="1">
    <source>
        <dbReference type="SAM" id="SignalP"/>
    </source>
</evidence>
<feature type="domain" description="DUF4142" evidence="2">
    <location>
        <begin position="44"/>
        <end position="178"/>
    </location>
</feature>
<dbReference type="InterPro" id="IPR012347">
    <property type="entry name" value="Ferritin-like"/>
</dbReference>
<dbReference type="Proteomes" id="UP000284605">
    <property type="component" value="Unassembled WGS sequence"/>
</dbReference>
<dbReference type="PANTHER" id="PTHR38593:SF1">
    <property type="entry name" value="BLR2558 PROTEIN"/>
    <property type="match status" value="1"/>
</dbReference>
<comment type="caution">
    <text evidence="3">The sequence shown here is derived from an EMBL/GenBank/DDBJ whole genome shotgun (WGS) entry which is preliminary data.</text>
</comment>
<dbReference type="InterPro" id="IPR025419">
    <property type="entry name" value="DUF4142"/>
</dbReference>
<feature type="signal peptide" evidence="1">
    <location>
        <begin position="1"/>
        <end position="23"/>
    </location>
</feature>
<proteinExistence type="predicted"/>
<dbReference type="AlphaFoldDB" id="A0A418WEG7"/>
<dbReference type="RefSeq" id="WP_119779054.1">
    <property type="nucleotide sequence ID" value="NZ_QYUK01000011.1"/>
</dbReference>
<name>A0A418WEG7_9PROT</name>
<organism evidence="3 4">
    <name type="scientific">Oleomonas cavernae</name>
    <dbReference type="NCBI Taxonomy" id="2320859"/>
    <lineage>
        <taxon>Bacteria</taxon>
        <taxon>Pseudomonadati</taxon>
        <taxon>Pseudomonadota</taxon>
        <taxon>Alphaproteobacteria</taxon>
        <taxon>Acetobacterales</taxon>
        <taxon>Acetobacteraceae</taxon>
        <taxon>Oleomonas</taxon>
    </lineage>
</organism>
<protein>
    <submittedName>
        <fullName evidence="3">DUF4142 domain-containing protein</fullName>
    </submittedName>
</protein>
<feature type="chain" id="PRO_5019053149" evidence="1">
    <location>
        <begin position="24"/>
        <end position="182"/>
    </location>
</feature>
<gene>
    <name evidence="3" type="ORF">D3874_16510</name>
</gene>
<dbReference type="EMBL" id="QYUK01000011">
    <property type="protein sequence ID" value="RJF88418.1"/>
    <property type="molecule type" value="Genomic_DNA"/>
</dbReference>
<dbReference type="PANTHER" id="PTHR38593">
    <property type="entry name" value="BLR2558 PROTEIN"/>
    <property type="match status" value="1"/>
</dbReference>
<accession>A0A418WEG7</accession>
<dbReference type="Gene3D" id="1.20.1260.10">
    <property type="match status" value="1"/>
</dbReference>